<dbReference type="InterPro" id="IPR020234">
    <property type="entry name" value="Mite_allergen_group-7"/>
</dbReference>
<dbReference type="OrthoDB" id="6419576at2759"/>
<sequence length="272" mass="30048">MMKFCVILFVLINSLLASSVENSASSSIEDVASSSIENLTFENLEDVEFAVSKELEEKLLAAVQGGGSVTSVIDEYADEILKNVAELIISNGFDPVELPNATLNLIPTGHIFMTEGWLQDLSTISRFENVTSTYKSSERLLIVALPLKFDALLFTYKYHTEVLLLNLRGDVNGKLEKVKMRITLQFDFNTYKAELSQFDMSDTGKLSVEFSGLGLIDWVTNSMTSVVSLFLHPIIIAIINSIVKAPLKAIVEAVNEIIVCILTPAECNNSYF</sequence>
<accession>A0A9P0DH41</accession>
<feature type="signal peptide" evidence="1">
    <location>
        <begin position="1"/>
        <end position="17"/>
    </location>
</feature>
<dbReference type="Proteomes" id="UP001153737">
    <property type="component" value="Chromosome 10"/>
</dbReference>
<feature type="chain" id="PRO_5040110344" evidence="1">
    <location>
        <begin position="18"/>
        <end position="272"/>
    </location>
</feature>
<dbReference type="EMBL" id="OU896716">
    <property type="protein sequence ID" value="CAH1117804.1"/>
    <property type="molecule type" value="Genomic_DNA"/>
</dbReference>
<evidence type="ECO:0000313" key="3">
    <source>
        <dbReference type="Proteomes" id="UP001153737"/>
    </source>
</evidence>
<reference evidence="2" key="2">
    <citation type="submission" date="2022-10" db="EMBL/GenBank/DDBJ databases">
        <authorList>
            <consortium name="ENA_rothamsted_submissions"/>
            <consortium name="culmorum"/>
            <person name="King R."/>
        </authorList>
    </citation>
    <scope>NUCLEOTIDE SEQUENCE</scope>
</reference>
<evidence type="ECO:0000256" key="1">
    <source>
        <dbReference type="SAM" id="SignalP"/>
    </source>
</evidence>
<protein>
    <submittedName>
        <fullName evidence="2">Uncharacterized protein</fullName>
    </submittedName>
</protein>
<proteinExistence type="predicted"/>
<organism evidence="2 3">
    <name type="scientific">Phaedon cochleariae</name>
    <name type="common">Mustard beetle</name>
    <dbReference type="NCBI Taxonomy" id="80249"/>
    <lineage>
        <taxon>Eukaryota</taxon>
        <taxon>Metazoa</taxon>
        <taxon>Ecdysozoa</taxon>
        <taxon>Arthropoda</taxon>
        <taxon>Hexapoda</taxon>
        <taxon>Insecta</taxon>
        <taxon>Pterygota</taxon>
        <taxon>Neoptera</taxon>
        <taxon>Endopterygota</taxon>
        <taxon>Coleoptera</taxon>
        <taxon>Polyphaga</taxon>
        <taxon>Cucujiformia</taxon>
        <taxon>Chrysomeloidea</taxon>
        <taxon>Chrysomelidae</taxon>
        <taxon>Chrysomelinae</taxon>
        <taxon>Chrysomelini</taxon>
        <taxon>Phaedon</taxon>
    </lineage>
</organism>
<keyword evidence="1" id="KW-0732">Signal</keyword>
<evidence type="ECO:0000313" key="2">
    <source>
        <dbReference type="EMBL" id="CAH1117804.1"/>
    </source>
</evidence>
<name>A0A9P0DH41_PHACE</name>
<dbReference type="Pfam" id="PF16984">
    <property type="entry name" value="Grp7_allergen"/>
    <property type="match status" value="1"/>
</dbReference>
<gene>
    <name evidence="2" type="ORF">PHAECO_LOCUS1511</name>
</gene>
<dbReference type="AlphaFoldDB" id="A0A9P0DH41"/>
<keyword evidence="3" id="KW-1185">Reference proteome</keyword>
<dbReference type="InterPro" id="IPR038602">
    <property type="entry name" value="Mite_allergen_7_sf"/>
</dbReference>
<dbReference type="Gene3D" id="3.15.10.50">
    <property type="match status" value="1"/>
</dbReference>
<reference evidence="2" key="1">
    <citation type="submission" date="2022-01" db="EMBL/GenBank/DDBJ databases">
        <authorList>
            <person name="King R."/>
        </authorList>
    </citation>
    <scope>NUCLEOTIDE SEQUENCE</scope>
</reference>